<dbReference type="Gene3D" id="2.60.40.2380">
    <property type="match status" value="1"/>
</dbReference>
<keyword evidence="7" id="KW-1185">Reference proteome</keyword>
<dbReference type="InterPro" id="IPR011622">
    <property type="entry name" value="7TMR_DISM_rcpt_extracell_dom2"/>
</dbReference>
<feature type="domain" description="Response regulatory" evidence="5">
    <location>
        <begin position="652"/>
        <end position="774"/>
    </location>
</feature>
<gene>
    <name evidence="6" type="ORF">LX59_00424</name>
</gene>
<dbReference type="Pfam" id="PF07696">
    <property type="entry name" value="7TMR-DISMED2"/>
    <property type="match status" value="1"/>
</dbReference>
<dbReference type="PANTHER" id="PTHR45339:SF1">
    <property type="entry name" value="HYBRID SIGNAL TRANSDUCTION HISTIDINE KINASE J"/>
    <property type="match status" value="1"/>
</dbReference>
<feature type="modified residue" description="4-aspartylphosphate" evidence="3">
    <location>
        <position position="848"/>
    </location>
</feature>
<dbReference type="GO" id="GO:0000160">
    <property type="term" value="P:phosphorelay signal transduction system"/>
    <property type="evidence" value="ECO:0007669"/>
    <property type="project" value="UniProtKB-KW"/>
</dbReference>
<dbReference type="GO" id="GO:0004673">
    <property type="term" value="F:protein histidine kinase activity"/>
    <property type="evidence" value="ECO:0007669"/>
    <property type="project" value="TreeGrafter"/>
</dbReference>
<feature type="transmembrane region" description="Helical" evidence="4">
    <location>
        <begin position="357"/>
        <end position="376"/>
    </location>
</feature>
<dbReference type="PROSITE" id="PS50110">
    <property type="entry name" value="RESPONSE_REGULATORY"/>
    <property type="match status" value="2"/>
</dbReference>
<feature type="transmembrane region" description="Helical" evidence="4">
    <location>
        <begin position="302"/>
        <end position="321"/>
    </location>
</feature>
<keyword evidence="2" id="KW-0902">Two-component regulatory system</keyword>
<sequence length="931" mass="104510">MRLFWTCWLGLFLWCAEVKQTYSQVQTAFQMHPEAQNWHVLIDPSGQLSLDEVRAEQSLFKRLDTPSYTAMGSEKAVWIHVQIPAYAKAPYWLWVNARHVEYLDFYLLHQGQLERHVQSGSLRAKEHHWQSAISPYLFTLPSDNQPREAYLRLQSGHSMMAYFELLGDKGLSMLERMAYFHGMLLGTLGLVVIYNLICLLKHRQIAYLWLAAFHLMLLSSLIANLGLWVVWFPEWAHHQSLVADLMPLLACMAILAFLLCFFRTFASPAVLWFIRIGFYMMAVEALALVVKPWLLHGLLAQSLALVLTLSVLVISGYYAACGNRPAHLVVLGLVFALGYTCLLSTSVGYQILDAEGLVSAVFWLATFGGLVLNIALARQKKERHAALRAARQTPAVPLDRPADEPKVQEVFLAQVNQELSQLVNAGLNTAELLQQTVLSVQQREAVHAIQGAHYQLLDLIHETLDILQPHSKPIELDQLPLSLSGLVTECIEDLRYRFERQGVTLSYVQDLQQIVYIQTDPARMRQLLMGLLDSRLCRPDVRQIQLSVSVIQEASLPEIKLSLEDDGAPLSEAAQHLLSTLTEPAQKLKALSPEVSLNVLSLVERVRILGGRWSSNSLSASGGSRICIHLPTQILPALEAPEMQESLLSGARVLIVDDDETCRQVLSTQCRSWGADVDLAVDGKEALALMRTRVHLGDLFDAVIIDQDMLGMTGLQLATKVREDVLLKQDVALILLVTLESANSRIEARNAGINRLLVRPVSPYTLKTVLIHELKRTGRLNRMSLIHSTQLWSVPEDFRMLVAEDDKASSKVIAGLLGKLKIVPKLVKNGQEALQALQNESFDLVLMDCEMPVMDGYTATHQLRLWEALHPERTRTPVVALTAYIFAEHQSRAKAVGMDDYIAKPVDLSRLRTLVRPYLESHAAHHRSLIR</sequence>
<dbReference type="SUPFAM" id="SSF52172">
    <property type="entry name" value="CheY-like"/>
    <property type="match status" value="2"/>
</dbReference>
<dbReference type="EMBL" id="VLKG01000001">
    <property type="protein sequence ID" value="TWH77507.1"/>
    <property type="molecule type" value="Genomic_DNA"/>
</dbReference>
<dbReference type="PANTHER" id="PTHR45339">
    <property type="entry name" value="HYBRID SIGNAL TRANSDUCTION HISTIDINE KINASE J"/>
    <property type="match status" value="1"/>
</dbReference>
<dbReference type="GO" id="GO:0071474">
    <property type="term" value="P:cellular hyperosmotic response"/>
    <property type="evidence" value="ECO:0007669"/>
    <property type="project" value="TreeGrafter"/>
</dbReference>
<dbReference type="OrthoDB" id="9797243at2"/>
<name>A0A562J2Y4_9GAMM</name>
<evidence type="ECO:0000313" key="6">
    <source>
        <dbReference type="EMBL" id="TWH77507.1"/>
    </source>
</evidence>
<feature type="transmembrane region" description="Helical" evidence="4">
    <location>
        <begin position="328"/>
        <end position="351"/>
    </location>
</feature>
<keyword evidence="1 3" id="KW-0597">Phosphoprotein</keyword>
<proteinExistence type="predicted"/>
<feature type="transmembrane region" description="Helical" evidence="4">
    <location>
        <begin position="178"/>
        <end position="200"/>
    </location>
</feature>
<dbReference type="SUPFAM" id="SSF55874">
    <property type="entry name" value="ATPase domain of HSP90 chaperone/DNA topoisomerase II/histidine kinase"/>
    <property type="match status" value="1"/>
</dbReference>
<feature type="domain" description="Response regulatory" evidence="5">
    <location>
        <begin position="799"/>
        <end position="919"/>
    </location>
</feature>
<dbReference type="Proteomes" id="UP000319627">
    <property type="component" value="Unassembled WGS sequence"/>
</dbReference>
<dbReference type="CDD" id="cd17546">
    <property type="entry name" value="REC_hyHK_CKI1_RcsC-like"/>
    <property type="match status" value="1"/>
</dbReference>
<dbReference type="AlphaFoldDB" id="A0A562J2Y4"/>
<evidence type="ECO:0000256" key="1">
    <source>
        <dbReference type="ARBA" id="ARBA00022553"/>
    </source>
</evidence>
<feature type="transmembrane region" description="Helical" evidence="4">
    <location>
        <begin position="269"/>
        <end position="290"/>
    </location>
</feature>
<reference evidence="6 7" key="1">
    <citation type="submission" date="2019-07" db="EMBL/GenBank/DDBJ databases">
        <title>Genomic Encyclopedia of Type Strains, Phase I: the one thousand microbial genomes (KMG-I) project.</title>
        <authorList>
            <person name="Kyrpides N."/>
        </authorList>
    </citation>
    <scope>NUCLEOTIDE SEQUENCE [LARGE SCALE GENOMIC DNA]</scope>
    <source>
        <strain evidence="6 7">DSM 375</strain>
    </source>
</reference>
<comment type="caution">
    <text evidence="6">The sequence shown here is derived from an EMBL/GenBank/DDBJ whole genome shotgun (WGS) entry which is preliminary data.</text>
</comment>
<evidence type="ECO:0000259" key="5">
    <source>
        <dbReference type="PROSITE" id="PS50110"/>
    </source>
</evidence>
<keyword evidence="4" id="KW-0472">Membrane</keyword>
<accession>A0A562J2Y4</accession>
<dbReference type="Pfam" id="PF07695">
    <property type="entry name" value="7TMR-DISM_7TM"/>
    <property type="match status" value="1"/>
</dbReference>
<dbReference type="InterPro" id="IPR036890">
    <property type="entry name" value="HATPase_C_sf"/>
</dbReference>
<dbReference type="InterPro" id="IPR011623">
    <property type="entry name" value="7TMR_DISM_rcpt_extracell_dom1"/>
</dbReference>
<keyword evidence="4" id="KW-0812">Transmembrane</keyword>
<evidence type="ECO:0000256" key="3">
    <source>
        <dbReference type="PROSITE-ProRule" id="PRU00169"/>
    </source>
</evidence>
<keyword evidence="4" id="KW-1133">Transmembrane helix</keyword>
<dbReference type="SMART" id="SM00448">
    <property type="entry name" value="REC"/>
    <property type="match status" value="2"/>
</dbReference>
<dbReference type="InterPro" id="IPR011006">
    <property type="entry name" value="CheY-like_superfamily"/>
</dbReference>
<feature type="transmembrane region" description="Helical" evidence="4">
    <location>
        <begin position="245"/>
        <end position="262"/>
    </location>
</feature>
<feature type="modified residue" description="4-aspartylphosphate" evidence="3">
    <location>
        <position position="706"/>
    </location>
</feature>
<evidence type="ECO:0000256" key="4">
    <source>
        <dbReference type="SAM" id="Phobius"/>
    </source>
</evidence>
<evidence type="ECO:0000313" key="7">
    <source>
        <dbReference type="Proteomes" id="UP000319627"/>
    </source>
</evidence>
<dbReference type="Pfam" id="PF00072">
    <property type="entry name" value="Response_reg"/>
    <property type="match status" value="2"/>
</dbReference>
<organism evidence="6 7">
    <name type="scientific">Azomonas agilis</name>
    <dbReference type="NCBI Taxonomy" id="116849"/>
    <lineage>
        <taxon>Bacteria</taxon>
        <taxon>Pseudomonadati</taxon>
        <taxon>Pseudomonadota</taxon>
        <taxon>Gammaproteobacteria</taxon>
        <taxon>Pseudomonadales</taxon>
        <taxon>Pseudomonadaceae</taxon>
        <taxon>Azomonas</taxon>
    </lineage>
</organism>
<dbReference type="Gene3D" id="3.30.565.10">
    <property type="entry name" value="Histidine kinase-like ATPase, C-terminal domain"/>
    <property type="match status" value="1"/>
</dbReference>
<evidence type="ECO:0000256" key="2">
    <source>
        <dbReference type="ARBA" id="ARBA00023012"/>
    </source>
</evidence>
<dbReference type="Gene3D" id="3.40.50.2300">
    <property type="match status" value="2"/>
</dbReference>
<protein>
    <submittedName>
        <fullName evidence="6">7TM protein involved in diverse intracellular signaling</fullName>
    </submittedName>
</protein>
<dbReference type="RefSeq" id="WP_144570171.1">
    <property type="nucleotide sequence ID" value="NZ_VLKG01000001.1"/>
</dbReference>
<dbReference type="InterPro" id="IPR001789">
    <property type="entry name" value="Sig_transdc_resp-reg_receiver"/>
</dbReference>
<feature type="transmembrane region" description="Helical" evidence="4">
    <location>
        <begin position="207"/>
        <end position="233"/>
    </location>
</feature>